<dbReference type="Pfam" id="PF02036">
    <property type="entry name" value="SCP2"/>
    <property type="match status" value="1"/>
</dbReference>
<evidence type="ECO:0000259" key="1">
    <source>
        <dbReference type="Pfam" id="PF02036"/>
    </source>
</evidence>
<dbReference type="OrthoDB" id="9809312at2"/>
<evidence type="ECO:0000313" key="3">
    <source>
        <dbReference type="Proteomes" id="UP000189800"/>
    </source>
</evidence>
<protein>
    <submittedName>
        <fullName evidence="2">SCP-2 sterol transfer family protein</fullName>
    </submittedName>
</protein>
<dbReference type="InterPro" id="IPR036527">
    <property type="entry name" value="SCP2_sterol-bd_dom_sf"/>
</dbReference>
<dbReference type="Proteomes" id="UP000189800">
    <property type="component" value="Unassembled WGS sequence"/>
</dbReference>
<name>A0A1T0CTJ5_9GAMM</name>
<dbReference type="SUPFAM" id="SSF55718">
    <property type="entry name" value="SCP-like"/>
    <property type="match status" value="1"/>
</dbReference>
<accession>A0A1T0CTJ5</accession>
<gene>
    <name evidence="2" type="ORF">B0680_02300</name>
</gene>
<sequence>MAKFLSQAWFDEVATLNEQAGNLNLPPNLDAVLLNAKVTGTDSTELHLKQGKLYQGLIDNAISTVSIDSDTLSQIINSGDVNIAIEAFMMGKIRIDGDMTQVMALQSAKPSQEQKALYKQIKAMTEF</sequence>
<evidence type="ECO:0000313" key="2">
    <source>
        <dbReference type="EMBL" id="OOS25675.1"/>
    </source>
</evidence>
<feature type="domain" description="SCP2" evidence="1">
    <location>
        <begin position="48"/>
        <end position="107"/>
    </location>
</feature>
<dbReference type="EMBL" id="MUYU01000006">
    <property type="protein sequence ID" value="OOS25675.1"/>
    <property type="molecule type" value="Genomic_DNA"/>
</dbReference>
<reference evidence="2 3" key="1">
    <citation type="submission" date="2017-02" db="EMBL/GenBank/DDBJ databases">
        <title>Draft genome sequence of Moraxella pluranimalium CCUG 54913T type strain.</title>
        <authorList>
            <person name="Salva-Serra F."/>
            <person name="Engstrom-Jakobsson H."/>
            <person name="Thorell K."/>
            <person name="Jaen-Luchoro D."/>
            <person name="Gonzales-Siles L."/>
            <person name="Karlsson R."/>
            <person name="Yazdan S."/>
            <person name="Boulund F."/>
            <person name="Johnning A."/>
            <person name="Engstrand L."/>
            <person name="Kristiansson E."/>
            <person name="Moore E."/>
        </authorList>
    </citation>
    <scope>NUCLEOTIDE SEQUENCE [LARGE SCALE GENOMIC DNA]</scope>
    <source>
        <strain evidence="2 3">CCUG 54913</strain>
    </source>
</reference>
<organism evidence="2 3">
    <name type="scientific">Moraxella pluranimalium</name>
    <dbReference type="NCBI Taxonomy" id="470453"/>
    <lineage>
        <taxon>Bacteria</taxon>
        <taxon>Pseudomonadati</taxon>
        <taxon>Pseudomonadota</taxon>
        <taxon>Gammaproteobacteria</taxon>
        <taxon>Moraxellales</taxon>
        <taxon>Moraxellaceae</taxon>
        <taxon>Moraxella</taxon>
    </lineage>
</organism>
<keyword evidence="3" id="KW-1185">Reference proteome</keyword>
<dbReference type="InterPro" id="IPR003033">
    <property type="entry name" value="SCP2_sterol-bd_dom"/>
</dbReference>
<dbReference type="RefSeq" id="WP_078253432.1">
    <property type="nucleotide sequence ID" value="NZ_MUYU01000006.1"/>
</dbReference>
<dbReference type="AlphaFoldDB" id="A0A1T0CTJ5"/>
<proteinExistence type="predicted"/>
<comment type="caution">
    <text evidence="2">The sequence shown here is derived from an EMBL/GenBank/DDBJ whole genome shotgun (WGS) entry which is preliminary data.</text>
</comment>
<dbReference type="Gene3D" id="3.30.1050.10">
    <property type="entry name" value="SCP2 sterol-binding domain"/>
    <property type="match status" value="1"/>
</dbReference>